<feature type="region of interest" description="Disordered" evidence="3">
    <location>
        <begin position="645"/>
        <end position="689"/>
    </location>
</feature>
<gene>
    <name evidence="5" type="ORF">ECRASSUSDP1_LOCUS16200</name>
</gene>
<accession>A0AAD2CZL1</accession>
<feature type="repeat" description="RCC1" evidence="2">
    <location>
        <begin position="193"/>
        <end position="244"/>
    </location>
</feature>
<reference evidence="5" key="1">
    <citation type="submission" date="2023-07" db="EMBL/GenBank/DDBJ databases">
        <authorList>
            <consortium name="AG Swart"/>
            <person name="Singh M."/>
            <person name="Singh A."/>
            <person name="Seah K."/>
            <person name="Emmerich C."/>
        </authorList>
    </citation>
    <scope>NUCLEOTIDE SEQUENCE</scope>
    <source>
        <strain evidence="5">DP1</strain>
    </source>
</reference>
<dbReference type="Gene3D" id="2.130.10.30">
    <property type="entry name" value="Regulator of chromosome condensation 1/beta-lactamase-inhibitor protein II"/>
    <property type="match status" value="2"/>
</dbReference>
<dbReference type="SUPFAM" id="SSF50985">
    <property type="entry name" value="RCC1/BLIP-II"/>
    <property type="match status" value="1"/>
</dbReference>
<organism evidence="5 6">
    <name type="scientific">Euplotes crassus</name>
    <dbReference type="NCBI Taxonomy" id="5936"/>
    <lineage>
        <taxon>Eukaryota</taxon>
        <taxon>Sar</taxon>
        <taxon>Alveolata</taxon>
        <taxon>Ciliophora</taxon>
        <taxon>Intramacronucleata</taxon>
        <taxon>Spirotrichea</taxon>
        <taxon>Hypotrichia</taxon>
        <taxon>Euplotida</taxon>
        <taxon>Euplotidae</taxon>
        <taxon>Moneuplotes</taxon>
    </lineage>
</organism>
<dbReference type="Gene3D" id="2.60.40.10">
    <property type="entry name" value="Immunoglobulins"/>
    <property type="match status" value="1"/>
</dbReference>
<evidence type="ECO:0000256" key="3">
    <source>
        <dbReference type="SAM" id="MobiDB-lite"/>
    </source>
</evidence>
<feature type="repeat" description="RCC1" evidence="2">
    <location>
        <begin position="298"/>
        <end position="373"/>
    </location>
</feature>
<dbReference type="InterPro" id="IPR014756">
    <property type="entry name" value="Ig_E-set"/>
</dbReference>
<comment type="caution">
    <text evidence="5">The sequence shown here is derived from an EMBL/GenBank/DDBJ whole genome shotgun (WGS) entry which is preliminary data.</text>
</comment>
<dbReference type="CDD" id="cd00603">
    <property type="entry name" value="IPT_PCSR"/>
    <property type="match status" value="1"/>
</dbReference>
<dbReference type="SMART" id="SM00429">
    <property type="entry name" value="IPT"/>
    <property type="match status" value="1"/>
</dbReference>
<dbReference type="PANTHER" id="PTHR22870:SF408">
    <property type="entry name" value="OS09G0560450 PROTEIN"/>
    <property type="match status" value="1"/>
</dbReference>
<dbReference type="InterPro" id="IPR002909">
    <property type="entry name" value="IPT_dom"/>
</dbReference>
<feature type="compositionally biased region" description="Basic and acidic residues" evidence="3">
    <location>
        <begin position="646"/>
        <end position="655"/>
    </location>
</feature>
<feature type="region of interest" description="Disordered" evidence="3">
    <location>
        <begin position="78"/>
        <end position="115"/>
    </location>
</feature>
<dbReference type="InterPro" id="IPR058923">
    <property type="entry name" value="RCC1-like_dom"/>
</dbReference>
<dbReference type="EMBL" id="CAMPGE010016270">
    <property type="protein sequence ID" value="CAI2374842.1"/>
    <property type="molecule type" value="Genomic_DNA"/>
</dbReference>
<dbReference type="AlphaFoldDB" id="A0AAD2CZL1"/>
<feature type="region of interest" description="Disordered" evidence="3">
    <location>
        <begin position="131"/>
        <end position="160"/>
    </location>
</feature>
<protein>
    <recommendedName>
        <fullName evidence="4">IPT/TIG domain-containing protein</fullName>
    </recommendedName>
</protein>
<dbReference type="Proteomes" id="UP001295684">
    <property type="component" value="Unassembled WGS sequence"/>
</dbReference>
<keyword evidence="1" id="KW-0677">Repeat</keyword>
<dbReference type="InterPro" id="IPR013783">
    <property type="entry name" value="Ig-like_fold"/>
</dbReference>
<name>A0AAD2CZL1_EUPCR</name>
<feature type="repeat" description="RCC1" evidence="2">
    <location>
        <begin position="245"/>
        <end position="297"/>
    </location>
</feature>
<feature type="domain" description="IPT/TIG" evidence="4">
    <location>
        <begin position="476"/>
        <end position="560"/>
    </location>
</feature>
<feature type="repeat" description="RCC1" evidence="2">
    <location>
        <begin position="430"/>
        <end position="477"/>
    </location>
</feature>
<dbReference type="PRINTS" id="PR00633">
    <property type="entry name" value="RCCNDNSATION"/>
</dbReference>
<dbReference type="Pfam" id="PF25390">
    <property type="entry name" value="WD40_RLD"/>
    <property type="match status" value="1"/>
</dbReference>
<dbReference type="PANTHER" id="PTHR22870">
    <property type="entry name" value="REGULATOR OF CHROMOSOME CONDENSATION"/>
    <property type="match status" value="1"/>
</dbReference>
<keyword evidence="6" id="KW-1185">Reference proteome</keyword>
<feature type="compositionally biased region" description="Basic and acidic residues" evidence="3">
    <location>
        <begin position="673"/>
        <end position="689"/>
    </location>
</feature>
<evidence type="ECO:0000313" key="5">
    <source>
        <dbReference type="EMBL" id="CAI2374842.1"/>
    </source>
</evidence>
<dbReference type="PROSITE" id="PS50012">
    <property type="entry name" value="RCC1_3"/>
    <property type="match status" value="5"/>
</dbReference>
<dbReference type="InterPro" id="IPR051210">
    <property type="entry name" value="Ub_ligase/GEF_domain"/>
</dbReference>
<proteinExistence type="predicted"/>
<dbReference type="Pfam" id="PF01833">
    <property type="entry name" value="TIG"/>
    <property type="match status" value="2"/>
</dbReference>
<feature type="repeat" description="RCC1" evidence="2">
    <location>
        <begin position="374"/>
        <end position="429"/>
    </location>
</feature>
<dbReference type="InterPro" id="IPR009091">
    <property type="entry name" value="RCC1/BLIP-II"/>
</dbReference>
<evidence type="ECO:0000256" key="1">
    <source>
        <dbReference type="ARBA" id="ARBA00022737"/>
    </source>
</evidence>
<feature type="compositionally biased region" description="Polar residues" evidence="3">
    <location>
        <begin position="659"/>
        <end position="672"/>
    </location>
</feature>
<sequence length="1030" mass="115066">MQDNQANMNNGPKLYFDDHGSGKVGEIFICNETTDGTLAVQKEFLGKQITGFGGGFDKMFVLEEGLGYEGAVSPLHTIGREQPQQDPDEVNPEDIPYNQTPEGEQYEENSKIDNFEGDPNIQEFHDQEMNERNTQIQRTRGSRRSGTGNGDDRGRTAGSEYEMGNTRTYHEGSSHLKQVVSGKNHIIQLSRDGYVSSFGNDEFSVSGHGGSKIVDTPQILKHLSDKRVVQIACGESHSVILTDKNDVYTWGRGYEGQLGVSNLIEIASKPNYVKGFFKNPVIFVAAGALYSLAITHENKLYGWGEARLGQLGIGTKTRIVKTPVQIPIETEVESPNARASRSHDIDDHPREIEDVKIIYCSAGLGHTLAISDKNELFVWGFNNCGQLGLGDQITRWSPEKMTQDSKGNRIPPFKKAVCSYYSTYAITERGKLYSWGKGYLGHEGKSTEFLPRRVETLKRNFTDVFCNKDMFSVYSPIKVTSIFPNCGPAHGGTVISIVGTGLVDSDKLKVRFTFGNVYKEMFCSFEPGNDSIYCQTPSFEEFEGQPNASLDLPCRCIISVTTDGVNYSECEEEFIICNNIHVESVHPKSGSVQGGAELKFKVSHIEEVGDNTSHLLVGFYPAPKKSQAHQSSKKEVMHSTITKNQSMEEHEENKGKGLNASQHSSALGSNNPAHDETIQNVDTKPEEDNIKTGNWVCESGYYKDGEVCCKVPFLEKYDASNLRFNVDVALNGQQFTGHPLKFRYYDIKIHETVPPNGPSEGGTILQFVGEGMYHSSIQRIKFSAENCSREVEANWNRKSQTISCVVPPLTWLFGGEDVSEEDKKKVMNSGVKVGLTFNNQEWIEVPGFKYHNISISHLAYADNFGEELETEEEKQKLWISEEPIEQPSAELTEEEIKKWEEDKAKRITDEKEEVLNSSRRIGAKMFIYGQNFLKAGDNLRLKFSLGEKSAEVTPIFKNSEKLAVEIPDLGEEIEVGTHAVKIEASVNGQNYTSNGHTFQWNQIDRNMSEEELKKLMEAEEKAKGKGGKKK</sequence>
<evidence type="ECO:0000256" key="2">
    <source>
        <dbReference type="PROSITE-ProRule" id="PRU00235"/>
    </source>
</evidence>
<evidence type="ECO:0000313" key="6">
    <source>
        <dbReference type="Proteomes" id="UP001295684"/>
    </source>
</evidence>
<dbReference type="InterPro" id="IPR000408">
    <property type="entry name" value="Reg_chr_condens"/>
</dbReference>
<evidence type="ECO:0000259" key="4">
    <source>
        <dbReference type="SMART" id="SM00429"/>
    </source>
</evidence>
<dbReference type="SUPFAM" id="SSF81296">
    <property type="entry name" value="E set domains"/>
    <property type="match status" value="1"/>
</dbReference>